<dbReference type="GO" id="GO:0016020">
    <property type="term" value="C:membrane"/>
    <property type="evidence" value="ECO:0007669"/>
    <property type="project" value="TreeGrafter"/>
</dbReference>
<evidence type="ECO:0000259" key="2">
    <source>
        <dbReference type="PROSITE" id="PS50146"/>
    </source>
</evidence>
<dbReference type="InterPro" id="IPR016064">
    <property type="entry name" value="NAD/diacylglycerol_kinase_sf"/>
</dbReference>
<dbReference type="InterPro" id="IPR050187">
    <property type="entry name" value="Lipid_Phosphate_FormReg"/>
</dbReference>
<name>A0A5M9K5H8_MONFR</name>
<dbReference type="GO" id="GO:0001727">
    <property type="term" value="F:lipid kinase activity"/>
    <property type="evidence" value="ECO:0007669"/>
    <property type="project" value="TreeGrafter"/>
</dbReference>
<protein>
    <recommendedName>
        <fullName evidence="2">DAGKc domain-containing protein</fullName>
    </recommendedName>
</protein>
<dbReference type="SUPFAM" id="SSF111331">
    <property type="entry name" value="NAD kinase/diacylglycerol kinase-like"/>
    <property type="match status" value="1"/>
</dbReference>
<dbReference type="PROSITE" id="PS50146">
    <property type="entry name" value="DAGK"/>
    <property type="match status" value="1"/>
</dbReference>
<dbReference type="PANTHER" id="PTHR12358">
    <property type="entry name" value="SPHINGOSINE KINASE"/>
    <property type="match status" value="1"/>
</dbReference>
<keyword evidence="4" id="KW-1185">Reference proteome</keyword>
<dbReference type="EMBL" id="VICG01000001">
    <property type="protein sequence ID" value="KAA8576180.1"/>
    <property type="molecule type" value="Genomic_DNA"/>
</dbReference>
<feature type="compositionally biased region" description="Low complexity" evidence="1">
    <location>
        <begin position="7"/>
        <end position="18"/>
    </location>
</feature>
<evidence type="ECO:0000313" key="3">
    <source>
        <dbReference type="EMBL" id="KAA8576180.1"/>
    </source>
</evidence>
<dbReference type="Gene3D" id="3.40.50.10330">
    <property type="entry name" value="Probable inorganic polyphosphate/atp-NAD kinase, domain 1"/>
    <property type="match status" value="1"/>
</dbReference>
<organism evidence="3 4">
    <name type="scientific">Monilinia fructicola</name>
    <name type="common">Brown rot fungus</name>
    <name type="synonym">Ciboria fructicola</name>
    <dbReference type="NCBI Taxonomy" id="38448"/>
    <lineage>
        <taxon>Eukaryota</taxon>
        <taxon>Fungi</taxon>
        <taxon>Dikarya</taxon>
        <taxon>Ascomycota</taxon>
        <taxon>Pezizomycotina</taxon>
        <taxon>Leotiomycetes</taxon>
        <taxon>Helotiales</taxon>
        <taxon>Sclerotiniaceae</taxon>
        <taxon>Monilinia</taxon>
    </lineage>
</organism>
<accession>A0A5M9K5H8</accession>
<evidence type="ECO:0000313" key="4">
    <source>
        <dbReference type="Proteomes" id="UP000322873"/>
    </source>
</evidence>
<dbReference type="AlphaFoldDB" id="A0A5M9K5H8"/>
<feature type="region of interest" description="Disordered" evidence="1">
    <location>
        <begin position="1"/>
        <end position="23"/>
    </location>
</feature>
<gene>
    <name evidence="3" type="ORF">EYC84_006335</name>
</gene>
<comment type="caution">
    <text evidence="3">The sequence shown here is derived from an EMBL/GenBank/DDBJ whole genome shotgun (WGS) entry which is preliminary data.</text>
</comment>
<dbReference type="GO" id="GO:0046512">
    <property type="term" value="P:sphingosine biosynthetic process"/>
    <property type="evidence" value="ECO:0007669"/>
    <property type="project" value="TreeGrafter"/>
</dbReference>
<sequence length="532" mass="57992">MAYSIPSSNSDATYSSSDNDTEVTESSATPYAYLANDLTWSGSVGLDGGVSDGKIKGEDVICVVENEGRNQTSGYTIFSLSPIDGGVGKLPFELKTTSATKLPQECLESYLVKSLPTYLRSAETQIYVLISTLSGTGLAPYFYDNVLNRILDSIGLPATSYTLIKTDNADSVKEFAGSILLDGANKGIKQSILMLSGDGGMVDTINGLLESGEKSGSYVKPTLSQLPLGTGNALFHSLHRPSPIPSIYVQGLRTLLHGTPLPLPIFSVRFSSGARTITNEGQTETPLTNNIVYGAVVASYGLHATLVADSDTVEYRKHGDKRFHLVAGDLLYPKDGALPHAYKASVTLTRSNGTEERIPRKEHGYILSSLVSKLERTFTISPASKPLDGQLRVVHFGAATGKQTMRVMEEAYKDGNHIGMRWNEDGQKGEVGYDCIEKLRIDFDEPGEGFKWRRCCVDGLIVGVEEGGWMEVERLKGEGTVDVVVDLKDEWLDVTVTKIVRFIERNLYLPNEMNLDTRQLLNPQLAARRSPI</sequence>
<dbReference type="InterPro" id="IPR017438">
    <property type="entry name" value="ATP-NAD_kinase_N"/>
</dbReference>
<dbReference type="PANTHER" id="PTHR12358:SF108">
    <property type="entry name" value="DAGKC DOMAIN-CONTAINING PROTEIN"/>
    <property type="match status" value="1"/>
</dbReference>
<dbReference type="InterPro" id="IPR001206">
    <property type="entry name" value="Diacylglycerol_kinase_cat_dom"/>
</dbReference>
<dbReference type="Pfam" id="PF00781">
    <property type="entry name" value="DAGK_cat"/>
    <property type="match status" value="1"/>
</dbReference>
<dbReference type="VEuPathDB" id="FungiDB:MFRU_009g01160"/>
<dbReference type="Proteomes" id="UP000322873">
    <property type="component" value="Unassembled WGS sequence"/>
</dbReference>
<evidence type="ECO:0000256" key="1">
    <source>
        <dbReference type="SAM" id="MobiDB-lite"/>
    </source>
</evidence>
<proteinExistence type="predicted"/>
<dbReference type="GO" id="GO:0005737">
    <property type="term" value="C:cytoplasm"/>
    <property type="evidence" value="ECO:0007669"/>
    <property type="project" value="TreeGrafter"/>
</dbReference>
<feature type="domain" description="DAGKc" evidence="2">
    <location>
        <begin position="163"/>
        <end position="272"/>
    </location>
</feature>
<reference evidence="3 4" key="1">
    <citation type="submission" date="2019-06" db="EMBL/GenBank/DDBJ databases">
        <title>Genome Sequence of the Brown Rot Fungal Pathogen Monilinia fructicola.</title>
        <authorList>
            <person name="De Miccolis Angelini R.M."/>
            <person name="Landi L."/>
            <person name="Abate D."/>
            <person name="Pollastro S."/>
            <person name="Romanazzi G."/>
            <person name="Faretra F."/>
        </authorList>
    </citation>
    <scope>NUCLEOTIDE SEQUENCE [LARGE SCALE GENOMIC DNA]</scope>
    <source>
        <strain evidence="3 4">Mfrc123</strain>
    </source>
</reference>
<dbReference type="Gene3D" id="2.60.200.40">
    <property type="match status" value="1"/>
</dbReference>